<comment type="caution">
    <text evidence="3">The sequence shown here is derived from an EMBL/GenBank/DDBJ whole genome shotgun (WGS) entry which is preliminary data.</text>
</comment>
<dbReference type="PANTHER" id="PTHR37302:SF3">
    <property type="entry name" value="DAMAGE-INDUCIBLE PROTEIN DINB"/>
    <property type="match status" value="1"/>
</dbReference>
<dbReference type="Proteomes" id="UP001339883">
    <property type="component" value="Unassembled WGS sequence"/>
</dbReference>
<reference evidence="3 4" key="1">
    <citation type="submission" date="2019-08" db="EMBL/GenBank/DDBJ databases">
        <title>Five species of Acinetobacter isolated from floral nectar and animal pollinators.</title>
        <authorList>
            <person name="Hendry T.A."/>
        </authorList>
    </citation>
    <scope>NUCLEOTIDE SEQUENCE [LARGE SCALE GENOMIC DNA]</scope>
    <source>
        <strain evidence="3 4">MD18.27</strain>
    </source>
</reference>
<evidence type="ECO:0000256" key="1">
    <source>
        <dbReference type="ARBA" id="ARBA00008635"/>
    </source>
</evidence>
<dbReference type="Pfam" id="PF05163">
    <property type="entry name" value="DinB"/>
    <property type="match status" value="1"/>
</dbReference>
<evidence type="ECO:0000256" key="2">
    <source>
        <dbReference type="ARBA" id="ARBA00022723"/>
    </source>
</evidence>
<protein>
    <submittedName>
        <fullName evidence="3">DinB family protein</fullName>
    </submittedName>
</protein>
<dbReference type="Gene3D" id="1.20.120.450">
    <property type="entry name" value="dinb family like domain"/>
    <property type="match status" value="1"/>
</dbReference>
<dbReference type="EMBL" id="VTDN01000007">
    <property type="protein sequence ID" value="MEB5477349.1"/>
    <property type="molecule type" value="Genomic_DNA"/>
</dbReference>
<dbReference type="SUPFAM" id="SSF109854">
    <property type="entry name" value="DinB/YfiT-like putative metalloenzymes"/>
    <property type="match status" value="1"/>
</dbReference>
<proteinExistence type="inferred from homology"/>
<accession>A0ABU6DW03</accession>
<evidence type="ECO:0000313" key="4">
    <source>
        <dbReference type="Proteomes" id="UP001339883"/>
    </source>
</evidence>
<comment type="similarity">
    <text evidence="1">Belongs to the DinB family.</text>
</comment>
<dbReference type="RefSeq" id="WP_277095469.1">
    <property type="nucleotide sequence ID" value="NZ_VTDN01000007.1"/>
</dbReference>
<keyword evidence="4" id="KW-1185">Reference proteome</keyword>
<dbReference type="InterPro" id="IPR007837">
    <property type="entry name" value="DinB"/>
</dbReference>
<sequence>MDIKQFEVLVRYNIWATERLTHALKNISDQDFSRPCGLFFNSICGTLNHLLVGEHYFWYRRFTNLPIASDIQLSTVIETDKNKLLNLLNQSTRYWNKFLNQFVDKDFPKQLDYLTSTGKAMSLPYAETLMHVFHHGTHHRGQVTAILTSMGYPCPELDMVYMIAEEAGYV</sequence>
<dbReference type="InterPro" id="IPR034660">
    <property type="entry name" value="DinB/YfiT-like"/>
</dbReference>
<evidence type="ECO:0000313" key="3">
    <source>
        <dbReference type="EMBL" id="MEB5477349.1"/>
    </source>
</evidence>
<organism evidence="3 4">
    <name type="scientific">Acinetobacter pollinis</name>
    <dbReference type="NCBI Taxonomy" id="2605270"/>
    <lineage>
        <taxon>Bacteria</taxon>
        <taxon>Pseudomonadati</taxon>
        <taxon>Pseudomonadota</taxon>
        <taxon>Gammaproteobacteria</taxon>
        <taxon>Moraxellales</taxon>
        <taxon>Moraxellaceae</taxon>
        <taxon>Acinetobacter</taxon>
    </lineage>
</organism>
<dbReference type="PANTHER" id="PTHR37302">
    <property type="entry name" value="SLR1116 PROTEIN"/>
    <property type="match status" value="1"/>
</dbReference>
<keyword evidence="2" id="KW-0479">Metal-binding</keyword>
<gene>
    <name evidence="3" type="ORF">I2F25_09890</name>
</gene>
<name>A0ABU6DW03_9GAMM</name>